<accession>A0A081BAK3</accession>
<proteinExistence type="predicted"/>
<name>A0A081BAK3_9HYPH</name>
<feature type="domain" description="Apea-like HEPN" evidence="1">
    <location>
        <begin position="2"/>
        <end position="113"/>
    </location>
</feature>
<keyword evidence="3" id="KW-1185">Reference proteome</keyword>
<dbReference type="AlphaFoldDB" id="A0A081BAK3"/>
<sequence length="136" mass="15874">MSNEDYELALAKVEEAIPSQHKAWVLSRLTYGNEISLSQRIRFLLNYFGDIFGDKSARRKLCWKIVNTRNYLTHYDEGLADEAAKGMQIWVLCRKMETLLQLHLLKELKFSDERIKQIALKSLDMKHALDLKMAKA</sequence>
<evidence type="ECO:0000313" key="3">
    <source>
        <dbReference type="Proteomes" id="UP000028702"/>
    </source>
</evidence>
<evidence type="ECO:0000259" key="1">
    <source>
        <dbReference type="Pfam" id="PF18739"/>
    </source>
</evidence>
<protein>
    <submittedName>
        <fullName evidence="2">Conserved protein</fullName>
    </submittedName>
</protein>
<dbReference type="EMBL" id="BBIO01000006">
    <property type="protein sequence ID" value="GAK45071.1"/>
    <property type="molecule type" value="Genomic_DNA"/>
</dbReference>
<gene>
    <name evidence="2" type="ORF">M2A_1570</name>
</gene>
<comment type="caution">
    <text evidence="2">The sequence shown here is derived from an EMBL/GenBank/DDBJ whole genome shotgun (WGS) entry which is preliminary data.</text>
</comment>
<organism evidence="2 3">
    <name type="scientific">Tepidicaulis marinus</name>
    <dbReference type="NCBI Taxonomy" id="1333998"/>
    <lineage>
        <taxon>Bacteria</taxon>
        <taxon>Pseudomonadati</taxon>
        <taxon>Pseudomonadota</taxon>
        <taxon>Alphaproteobacteria</taxon>
        <taxon>Hyphomicrobiales</taxon>
        <taxon>Parvibaculaceae</taxon>
        <taxon>Tepidicaulis</taxon>
    </lineage>
</organism>
<dbReference type="eggNOG" id="ENOG5032HZ4">
    <property type="taxonomic scope" value="Bacteria"/>
</dbReference>
<dbReference type="Pfam" id="PF18739">
    <property type="entry name" value="HEPN_Apea"/>
    <property type="match status" value="1"/>
</dbReference>
<dbReference type="InterPro" id="IPR041229">
    <property type="entry name" value="HEPN_Apea"/>
</dbReference>
<reference evidence="2 3" key="1">
    <citation type="submission" date="2014-07" db="EMBL/GenBank/DDBJ databases">
        <title>Tepidicaulis marinum gen. nov., sp. nov., a novel marine bacterium denitrifying nitrate to nitrous oxide strictly under microaerobic conditions.</title>
        <authorList>
            <person name="Takeuchi M."/>
            <person name="Yamagishi T."/>
            <person name="Kamagata Y."/>
            <person name="Oshima K."/>
            <person name="Hattori M."/>
            <person name="Katayama T."/>
            <person name="Hanada S."/>
            <person name="Tamaki H."/>
            <person name="Marumo K."/>
            <person name="Maeda H."/>
            <person name="Nedachi M."/>
            <person name="Iwasaki W."/>
            <person name="Suwa Y."/>
            <person name="Sakata S."/>
        </authorList>
    </citation>
    <scope>NUCLEOTIDE SEQUENCE [LARGE SCALE GENOMIC DNA]</scope>
    <source>
        <strain evidence="2 3">MA2</strain>
    </source>
</reference>
<evidence type="ECO:0000313" key="2">
    <source>
        <dbReference type="EMBL" id="GAK45071.1"/>
    </source>
</evidence>
<dbReference type="Proteomes" id="UP000028702">
    <property type="component" value="Unassembled WGS sequence"/>
</dbReference>